<organism evidence="7 8">
    <name type="scientific">Novacetimonas hansenii</name>
    <name type="common">Komagataeibacter hansenii</name>
    <dbReference type="NCBI Taxonomy" id="436"/>
    <lineage>
        <taxon>Bacteria</taxon>
        <taxon>Pseudomonadati</taxon>
        <taxon>Pseudomonadota</taxon>
        <taxon>Alphaproteobacteria</taxon>
        <taxon>Acetobacterales</taxon>
        <taxon>Acetobacteraceae</taxon>
        <taxon>Novacetimonas</taxon>
    </lineage>
</organism>
<dbReference type="AlphaFoldDB" id="A0AAW5EU18"/>
<proteinExistence type="inferred from homology"/>
<evidence type="ECO:0000256" key="2">
    <source>
        <dbReference type="ARBA" id="ARBA00022679"/>
    </source>
</evidence>
<dbReference type="GO" id="GO:0016301">
    <property type="term" value="F:kinase activity"/>
    <property type="evidence" value="ECO:0007669"/>
    <property type="project" value="UniProtKB-KW"/>
</dbReference>
<evidence type="ECO:0000313" key="8">
    <source>
        <dbReference type="Proteomes" id="UP001202887"/>
    </source>
</evidence>
<dbReference type="Gene3D" id="3.40.1190.20">
    <property type="match status" value="1"/>
</dbReference>
<dbReference type="PANTHER" id="PTHR43085">
    <property type="entry name" value="HEXOKINASE FAMILY MEMBER"/>
    <property type="match status" value="1"/>
</dbReference>
<dbReference type="InterPro" id="IPR029056">
    <property type="entry name" value="Ribokinase-like"/>
</dbReference>
<evidence type="ECO:0000256" key="3">
    <source>
        <dbReference type="ARBA" id="ARBA00022741"/>
    </source>
</evidence>
<evidence type="ECO:0000259" key="6">
    <source>
        <dbReference type="Pfam" id="PF00294"/>
    </source>
</evidence>
<dbReference type="GO" id="GO:0005524">
    <property type="term" value="F:ATP binding"/>
    <property type="evidence" value="ECO:0007669"/>
    <property type="project" value="UniProtKB-KW"/>
</dbReference>
<dbReference type="PANTHER" id="PTHR43085:SF1">
    <property type="entry name" value="PSEUDOURIDINE KINASE-RELATED"/>
    <property type="match status" value="1"/>
</dbReference>
<keyword evidence="5" id="KW-0067">ATP-binding</keyword>
<keyword evidence="3" id="KW-0547">Nucleotide-binding</keyword>
<evidence type="ECO:0000256" key="1">
    <source>
        <dbReference type="ARBA" id="ARBA00010688"/>
    </source>
</evidence>
<dbReference type="Proteomes" id="UP001202887">
    <property type="component" value="Unassembled WGS sequence"/>
</dbReference>
<gene>
    <name evidence="7" type="ORF">K1W68_11600</name>
</gene>
<evidence type="ECO:0000313" key="7">
    <source>
        <dbReference type="EMBL" id="MCJ8354621.1"/>
    </source>
</evidence>
<dbReference type="Pfam" id="PF00294">
    <property type="entry name" value="PfkB"/>
    <property type="match status" value="1"/>
</dbReference>
<comment type="caution">
    <text evidence="7">The sequence shown here is derived from an EMBL/GenBank/DDBJ whole genome shotgun (WGS) entry which is preliminary data.</text>
</comment>
<dbReference type="InterPro" id="IPR011611">
    <property type="entry name" value="PfkB_dom"/>
</dbReference>
<keyword evidence="4 7" id="KW-0418">Kinase</keyword>
<dbReference type="EMBL" id="JAIBCX010000031">
    <property type="protein sequence ID" value="MCJ8354621.1"/>
    <property type="molecule type" value="Genomic_DNA"/>
</dbReference>
<comment type="similarity">
    <text evidence="1">Belongs to the carbohydrate kinase PfkB family.</text>
</comment>
<protein>
    <submittedName>
        <fullName evidence="7">Sugar kinase</fullName>
    </submittedName>
</protein>
<dbReference type="GeneID" id="61367633"/>
<accession>A0AAW5EU18</accession>
<evidence type="ECO:0000256" key="4">
    <source>
        <dbReference type="ARBA" id="ARBA00022777"/>
    </source>
</evidence>
<name>A0AAW5EU18_NOVHA</name>
<reference evidence="7" key="2">
    <citation type="submission" date="2022-03" db="EMBL/GenBank/DDBJ databases">
        <authorList>
            <person name="Ryngajllo M."/>
            <person name="Jacek P."/>
            <person name="Kubiak K."/>
        </authorList>
    </citation>
    <scope>NUCLEOTIDE SEQUENCE</scope>
    <source>
        <strain evidence="7">SI1</strain>
    </source>
</reference>
<dbReference type="InterPro" id="IPR050306">
    <property type="entry name" value="PfkB_Carbo_kinase"/>
</dbReference>
<sequence>MTKRVLAIGEVIVEIMATSLGRGFSEPIALVGPFPSGAPTIFIDQVARLGVPASMVGAVGNDDFGLLLRERLACDGVDIVGLRSIPHAATGSAFVRYRPDGDRDFVFNIHDSAAARVVLDEKTRSVIAQCHHVHIMGSSLFSPQMVSVIQAAVDDVKKRGGSVSFDPNGRKEMLDKPGMRDALMGFLAQTDLFLPSGEELTALTQAQDEAGALAELLDLGISAVVIKRGGAGASYCDRQTRIDVPGLKVNEIDPTGAGDCFGATFVACWLTGRIPEECLRLANASGAMAVTRRGPMEGTASMLELEAFLATRMMEMNT</sequence>
<feature type="domain" description="Carbohydrate kinase PfkB" evidence="6">
    <location>
        <begin position="43"/>
        <end position="297"/>
    </location>
</feature>
<reference evidence="7" key="1">
    <citation type="journal article" date="2021" name="Polymers (Basel)">
        <title>Highly Stretchable Bacterial Cellulose Produced by Komagataeibacter hansenii SI1.</title>
        <authorList>
            <person name="Cielecka I."/>
            <person name="Ryngajllo M."/>
            <person name="Maniukiewicz W."/>
            <person name="Bielecki S."/>
        </authorList>
    </citation>
    <scope>NUCLEOTIDE SEQUENCE</scope>
    <source>
        <strain evidence="7">SI1</strain>
    </source>
</reference>
<keyword evidence="2" id="KW-0808">Transferase</keyword>
<dbReference type="RefSeq" id="WP_062810118.1">
    <property type="nucleotide sequence ID" value="NZ_CP062147.1"/>
</dbReference>
<dbReference type="SUPFAM" id="SSF53613">
    <property type="entry name" value="Ribokinase-like"/>
    <property type="match status" value="1"/>
</dbReference>
<evidence type="ECO:0000256" key="5">
    <source>
        <dbReference type="ARBA" id="ARBA00022840"/>
    </source>
</evidence>
<dbReference type="CDD" id="cd01166">
    <property type="entry name" value="KdgK"/>
    <property type="match status" value="1"/>
</dbReference>